<dbReference type="Proteomes" id="UP000614216">
    <property type="component" value="Unassembled WGS sequence"/>
</dbReference>
<feature type="compositionally biased region" description="Basic residues" evidence="1">
    <location>
        <begin position="72"/>
        <end position="88"/>
    </location>
</feature>
<keyword evidence="4" id="KW-1185">Reference proteome</keyword>
<comment type="caution">
    <text evidence="3">The sequence shown here is derived from an EMBL/GenBank/DDBJ whole genome shotgun (WGS) entry which is preliminary data.</text>
</comment>
<organism evidence="3 4">
    <name type="scientific">Fulvivirga marina</name>
    <dbReference type="NCBI Taxonomy" id="2494733"/>
    <lineage>
        <taxon>Bacteria</taxon>
        <taxon>Pseudomonadati</taxon>
        <taxon>Bacteroidota</taxon>
        <taxon>Cytophagia</taxon>
        <taxon>Cytophagales</taxon>
        <taxon>Fulvivirgaceae</taxon>
        <taxon>Fulvivirga</taxon>
    </lineage>
</organism>
<keyword evidence="2" id="KW-1133">Transmembrane helix</keyword>
<dbReference type="AlphaFoldDB" id="A0A937G0S3"/>
<evidence type="ECO:0008006" key="5">
    <source>
        <dbReference type="Google" id="ProtNLM"/>
    </source>
</evidence>
<evidence type="ECO:0000313" key="4">
    <source>
        <dbReference type="Proteomes" id="UP000614216"/>
    </source>
</evidence>
<keyword evidence="2" id="KW-0812">Transmembrane</keyword>
<feature type="transmembrane region" description="Helical" evidence="2">
    <location>
        <begin position="6"/>
        <end position="25"/>
    </location>
</feature>
<protein>
    <recommendedName>
        <fullName evidence="5">DUF2953 domain-containing protein</fullName>
    </recommendedName>
</protein>
<name>A0A937G0S3_9BACT</name>
<sequence length="173" mass="19977">MLVIYILLLAILVLLLWIVFTPLYVRVDTTLGLYEIHQAGTINMSLHPGEDEWWQVRVFGVRVRVKASEKPKKAKTPKKQGKGKKKSRFKRSASAWRCLVSGVVRSITLQQFACSVDLDNVVLNAQLVPVLMLVNRGPVSIHTNFNDQYYLQLRVKARLNRLIWTFIRFLTKK</sequence>
<feature type="region of interest" description="Disordered" evidence="1">
    <location>
        <begin position="67"/>
        <end position="88"/>
    </location>
</feature>
<gene>
    <name evidence="3" type="ORF">JMN32_18995</name>
</gene>
<evidence type="ECO:0000313" key="3">
    <source>
        <dbReference type="EMBL" id="MBL6448408.1"/>
    </source>
</evidence>
<dbReference type="EMBL" id="JAEUGD010000061">
    <property type="protein sequence ID" value="MBL6448408.1"/>
    <property type="molecule type" value="Genomic_DNA"/>
</dbReference>
<accession>A0A937G0S3</accession>
<evidence type="ECO:0000256" key="2">
    <source>
        <dbReference type="SAM" id="Phobius"/>
    </source>
</evidence>
<evidence type="ECO:0000256" key="1">
    <source>
        <dbReference type="SAM" id="MobiDB-lite"/>
    </source>
</evidence>
<proteinExistence type="predicted"/>
<reference evidence="3" key="1">
    <citation type="submission" date="2021-01" db="EMBL/GenBank/DDBJ databases">
        <title>Fulvivirga kasyanovii gen. nov., sp nov., a novel member of the phylum Bacteroidetes isolated from seawater in a mussel farm.</title>
        <authorList>
            <person name="Zhao L.-H."/>
            <person name="Wang Z.-J."/>
        </authorList>
    </citation>
    <scope>NUCLEOTIDE SEQUENCE</scope>
    <source>
        <strain evidence="3">29W222</strain>
    </source>
</reference>
<dbReference type="RefSeq" id="WP_202857943.1">
    <property type="nucleotide sequence ID" value="NZ_JAEUGD010000061.1"/>
</dbReference>
<keyword evidence="2" id="KW-0472">Membrane</keyword>